<dbReference type="InterPro" id="IPR027417">
    <property type="entry name" value="P-loop_NTPase"/>
</dbReference>
<evidence type="ECO:0000256" key="3">
    <source>
        <dbReference type="ARBA" id="ARBA00022840"/>
    </source>
</evidence>
<proteinExistence type="predicted"/>
<dbReference type="PANTHER" id="PTHR24220">
    <property type="entry name" value="IMPORT ATP-BINDING PROTEIN"/>
    <property type="match status" value="1"/>
</dbReference>
<evidence type="ECO:0000313" key="6">
    <source>
        <dbReference type="Proteomes" id="UP001268651"/>
    </source>
</evidence>
<keyword evidence="1" id="KW-0813">Transport</keyword>
<dbReference type="GO" id="GO:0005524">
    <property type="term" value="F:ATP binding"/>
    <property type="evidence" value="ECO:0007669"/>
    <property type="project" value="UniProtKB-KW"/>
</dbReference>
<dbReference type="PROSITE" id="PS50893">
    <property type="entry name" value="ABC_TRANSPORTER_2"/>
    <property type="match status" value="1"/>
</dbReference>
<evidence type="ECO:0000313" key="5">
    <source>
        <dbReference type="EMBL" id="MDU8886941.1"/>
    </source>
</evidence>
<gene>
    <name evidence="5" type="ORF">RXV94_12275</name>
</gene>
<dbReference type="InterPro" id="IPR017911">
    <property type="entry name" value="MacB-like_ATP-bd"/>
</dbReference>
<name>A0ABU3U988_9FLAO</name>
<evidence type="ECO:0000259" key="4">
    <source>
        <dbReference type="PROSITE" id="PS50893"/>
    </source>
</evidence>
<dbReference type="Pfam" id="PF00005">
    <property type="entry name" value="ABC_tran"/>
    <property type="match status" value="1"/>
</dbReference>
<dbReference type="Proteomes" id="UP001268651">
    <property type="component" value="Unassembled WGS sequence"/>
</dbReference>
<accession>A0ABU3U988</accession>
<protein>
    <submittedName>
        <fullName evidence="5">ABC transporter ATP-binding protein</fullName>
    </submittedName>
</protein>
<dbReference type="Gene3D" id="3.40.50.300">
    <property type="entry name" value="P-loop containing nucleotide triphosphate hydrolases"/>
    <property type="match status" value="1"/>
</dbReference>
<organism evidence="5 6">
    <name type="scientific">Gilvirhabdus luticola</name>
    <dbReference type="NCBI Taxonomy" id="3079858"/>
    <lineage>
        <taxon>Bacteria</taxon>
        <taxon>Pseudomonadati</taxon>
        <taxon>Bacteroidota</taxon>
        <taxon>Flavobacteriia</taxon>
        <taxon>Flavobacteriales</taxon>
        <taxon>Flavobacteriaceae</taxon>
        <taxon>Gilvirhabdus</taxon>
    </lineage>
</organism>
<dbReference type="InterPro" id="IPR017871">
    <property type="entry name" value="ABC_transporter-like_CS"/>
</dbReference>
<keyword evidence="3 5" id="KW-0067">ATP-binding</keyword>
<dbReference type="CDD" id="cd03255">
    <property type="entry name" value="ABC_MJ0796_LolCDE_FtsE"/>
    <property type="match status" value="1"/>
</dbReference>
<dbReference type="EMBL" id="JAWHTF010000007">
    <property type="protein sequence ID" value="MDU8886941.1"/>
    <property type="molecule type" value="Genomic_DNA"/>
</dbReference>
<comment type="caution">
    <text evidence="5">The sequence shown here is derived from an EMBL/GenBank/DDBJ whole genome shotgun (WGS) entry which is preliminary data.</text>
</comment>
<evidence type="ECO:0000256" key="1">
    <source>
        <dbReference type="ARBA" id="ARBA00022448"/>
    </source>
</evidence>
<dbReference type="RefSeq" id="WP_316663038.1">
    <property type="nucleotide sequence ID" value="NZ_JAWHTF010000007.1"/>
</dbReference>
<dbReference type="InterPro" id="IPR003593">
    <property type="entry name" value="AAA+_ATPase"/>
</dbReference>
<dbReference type="PROSITE" id="PS00211">
    <property type="entry name" value="ABC_TRANSPORTER_1"/>
    <property type="match status" value="1"/>
</dbReference>
<dbReference type="SUPFAM" id="SSF52540">
    <property type="entry name" value="P-loop containing nucleoside triphosphate hydrolases"/>
    <property type="match status" value="1"/>
</dbReference>
<keyword evidence="2" id="KW-0547">Nucleotide-binding</keyword>
<dbReference type="PANTHER" id="PTHR24220:SF648">
    <property type="entry name" value="ABC TRANSPORTER ATP-BINDING PROTEIN YTRE"/>
    <property type="match status" value="1"/>
</dbReference>
<keyword evidence="6" id="KW-1185">Reference proteome</keyword>
<feature type="domain" description="ABC transporter" evidence="4">
    <location>
        <begin position="2"/>
        <end position="231"/>
    </location>
</feature>
<dbReference type="InterPro" id="IPR003439">
    <property type="entry name" value="ABC_transporter-like_ATP-bd"/>
</dbReference>
<sequence length="231" mass="25596">MIKLNKLTKVYRTDEIESTALNEVSFEIKEGEFVSVMGPSGCGKSTLLNILGMLDKPESGSYEFLGNEVSKLNEKGRSEVRKKNIGFIFQNFNLIDELTVFENIELPLIYNNVSASERKKRVNELIDKIGISHRASHFPQQLSGGQQQRVAVARALITRPPLILADEPTGNLDSSNGNEVMELLCELNEEGTTIVMVTHSSHDASYSQRTINLLDGQIVSEKKSKLAQAAV</sequence>
<dbReference type="SMART" id="SM00382">
    <property type="entry name" value="AAA"/>
    <property type="match status" value="1"/>
</dbReference>
<dbReference type="InterPro" id="IPR015854">
    <property type="entry name" value="ABC_transpr_LolD-like"/>
</dbReference>
<reference evidence="5 6" key="1">
    <citation type="submission" date="2023-10" db="EMBL/GenBank/DDBJ databases">
        <title>Marimonas sp. nov. isolated from tidal mud flat.</title>
        <authorList>
            <person name="Jaincy N.J."/>
            <person name="Srinivasan S."/>
            <person name="Lee S.-S."/>
        </authorList>
    </citation>
    <scope>NUCLEOTIDE SEQUENCE [LARGE SCALE GENOMIC DNA]</scope>
    <source>
        <strain evidence="5 6">MJ-SS3</strain>
    </source>
</reference>
<evidence type="ECO:0000256" key="2">
    <source>
        <dbReference type="ARBA" id="ARBA00022741"/>
    </source>
</evidence>